<dbReference type="STRING" id="7918.ENSLOCP00000016830"/>
<keyword evidence="8" id="KW-0333">Golgi apparatus</keyword>
<dbReference type="HOGENOM" id="CLU_048583_2_1_1"/>
<keyword evidence="6" id="KW-0735">Signal-anchor</keyword>
<dbReference type="Gene3D" id="3.90.1480.20">
    <property type="entry name" value="Glycosyl transferase family 29"/>
    <property type="match status" value="1"/>
</dbReference>
<evidence type="ECO:0000256" key="1">
    <source>
        <dbReference type="ARBA" id="ARBA00004323"/>
    </source>
</evidence>
<organism evidence="11 12">
    <name type="scientific">Lepisosteus oculatus</name>
    <name type="common">Spotted gar</name>
    <dbReference type="NCBI Taxonomy" id="7918"/>
    <lineage>
        <taxon>Eukaryota</taxon>
        <taxon>Metazoa</taxon>
        <taxon>Chordata</taxon>
        <taxon>Craniata</taxon>
        <taxon>Vertebrata</taxon>
        <taxon>Euteleostomi</taxon>
        <taxon>Actinopterygii</taxon>
        <taxon>Neopterygii</taxon>
        <taxon>Holostei</taxon>
        <taxon>Semionotiformes</taxon>
        <taxon>Lepisosteidae</taxon>
        <taxon>Lepisosteus</taxon>
    </lineage>
</organism>
<keyword evidence="3" id="KW-0328">Glycosyltransferase</keyword>
<evidence type="ECO:0000256" key="9">
    <source>
        <dbReference type="ARBA" id="ARBA00023136"/>
    </source>
</evidence>
<dbReference type="InterPro" id="IPR001675">
    <property type="entry name" value="Glyco_trans_29"/>
</dbReference>
<dbReference type="PANTHER" id="PTHR11987:SF29">
    <property type="entry name" value="ALPHA-2,8-SIALYLTRANSFERASE 8F"/>
    <property type="match status" value="1"/>
</dbReference>
<dbReference type="InParanoid" id="W5N871"/>
<evidence type="ECO:0000313" key="11">
    <source>
        <dbReference type="Ensembl" id="ENSLOCP00000016830.1"/>
    </source>
</evidence>
<evidence type="ECO:0000256" key="6">
    <source>
        <dbReference type="ARBA" id="ARBA00022968"/>
    </source>
</evidence>
<dbReference type="InterPro" id="IPR050943">
    <property type="entry name" value="Glycosyltr_29_Sialyltrsf"/>
</dbReference>
<evidence type="ECO:0000313" key="12">
    <source>
        <dbReference type="Proteomes" id="UP000018468"/>
    </source>
</evidence>
<evidence type="ECO:0000256" key="5">
    <source>
        <dbReference type="ARBA" id="ARBA00022692"/>
    </source>
</evidence>
<evidence type="ECO:0000256" key="7">
    <source>
        <dbReference type="ARBA" id="ARBA00022989"/>
    </source>
</evidence>
<evidence type="ECO:0000256" key="8">
    <source>
        <dbReference type="ARBA" id="ARBA00023034"/>
    </source>
</evidence>
<comment type="similarity">
    <text evidence="2">Belongs to the glycosyltransferase 29 family.</text>
</comment>
<dbReference type="EMBL" id="AHAT01030468">
    <property type="status" value="NOT_ANNOTATED_CDS"/>
    <property type="molecule type" value="Genomic_DNA"/>
</dbReference>
<reference evidence="12" key="1">
    <citation type="submission" date="2011-12" db="EMBL/GenBank/DDBJ databases">
        <title>The Draft Genome of Lepisosteus oculatus.</title>
        <authorList>
            <consortium name="The Broad Institute Genome Assembly &amp; Analysis Group"/>
            <consortium name="Computational R&amp;D Group"/>
            <consortium name="and Sequencing Platform"/>
            <person name="Di Palma F."/>
            <person name="Alfoldi J."/>
            <person name="Johnson J."/>
            <person name="Berlin A."/>
            <person name="Gnerre S."/>
            <person name="Jaffe D."/>
            <person name="MacCallum I."/>
            <person name="Young S."/>
            <person name="Walker B.J."/>
            <person name="Lander E.S."/>
            <person name="Lindblad-Toh K."/>
        </authorList>
    </citation>
    <scope>NUCLEOTIDE SEQUENCE [LARGE SCALE GENOMIC DNA]</scope>
</reference>
<reference evidence="11" key="3">
    <citation type="submission" date="2025-09" db="UniProtKB">
        <authorList>
            <consortium name="Ensembl"/>
        </authorList>
    </citation>
    <scope>IDENTIFICATION</scope>
</reference>
<dbReference type="GO" id="GO:0000139">
    <property type="term" value="C:Golgi membrane"/>
    <property type="evidence" value="ECO:0007669"/>
    <property type="project" value="UniProtKB-SubCell"/>
</dbReference>
<evidence type="ECO:0000256" key="2">
    <source>
        <dbReference type="ARBA" id="ARBA00006003"/>
    </source>
</evidence>
<accession>W5N871</accession>
<keyword evidence="10" id="KW-0325">Glycoprotein</keyword>
<keyword evidence="5" id="KW-0812">Transmembrane</keyword>
<dbReference type="eggNOG" id="KOG2692">
    <property type="taxonomic scope" value="Eukaryota"/>
</dbReference>
<evidence type="ECO:0000256" key="3">
    <source>
        <dbReference type="ARBA" id="ARBA00022676"/>
    </source>
</evidence>
<dbReference type="GeneTree" id="ENSGT01030000234535"/>
<evidence type="ECO:0000256" key="4">
    <source>
        <dbReference type="ARBA" id="ARBA00022679"/>
    </source>
</evidence>
<dbReference type="GO" id="GO:0009311">
    <property type="term" value="P:oligosaccharide metabolic process"/>
    <property type="evidence" value="ECO:0000318"/>
    <property type="project" value="GO_Central"/>
</dbReference>
<dbReference type="InterPro" id="IPR038578">
    <property type="entry name" value="GT29-like_sf"/>
</dbReference>
<dbReference type="GO" id="GO:0003828">
    <property type="term" value="F:alpha-N-acetylneuraminate alpha-2,8-sialyltransferase activity"/>
    <property type="evidence" value="ECO:0000318"/>
    <property type="project" value="GO_Central"/>
</dbReference>
<keyword evidence="4" id="KW-0808">Transferase</keyword>
<name>W5N871_LEPOC</name>
<comment type="subcellular location">
    <subcellularLocation>
        <location evidence="1">Golgi apparatus membrane</location>
        <topology evidence="1">Single-pass type II membrane protein</topology>
    </subcellularLocation>
</comment>
<evidence type="ECO:0000256" key="10">
    <source>
        <dbReference type="ARBA" id="ARBA00023180"/>
    </source>
</evidence>
<keyword evidence="7" id="KW-1133">Transmembrane helix</keyword>
<reference evidence="11" key="2">
    <citation type="submission" date="2025-08" db="UniProtKB">
        <authorList>
            <consortium name="Ensembl"/>
        </authorList>
    </citation>
    <scope>IDENTIFICATION</scope>
</reference>
<dbReference type="Proteomes" id="UP000018468">
    <property type="component" value="Linkage group LG2"/>
</dbReference>
<dbReference type="GO" id="GO:0006491">
    <property type="term" value="P:N-glycan processing"/>
    <property type="evidence" value="ECO:0000318"/>
    <property type="project" value="GO_Central"/>
</dbReference>
<protein>
    <submittedName>
        <fullName evidence="11">ST8 alpha-N-acetyl-neuraminide alpha-2,8-sialyltransferase 7.1</fullName>
    </submittedName>
</protein>
<sequence>LGRCAVVGNGGILRNSSCGAHIDRADFVIRLNLPPLNYSRDVGVKSSLVTVNPSQIINSYRNLNYARRPFVQRVSTYKNAHLVLPAFAYSSCTDPSFRVYYTLQDNRPHQRALFYHPDYLRQLAIYWREKGLRETRLSTGLMMVSAALELCDRVELYGFWPFSFDLSERPLSNHYYDDVPPKRGMHAMPEEFLRLLRMHSQGVLRLRVGQC</sequence>
<dbReference type="Ensembl" id="ENSLOCT00000016860.1">
    <property type="protein sequence ID" value="ENSLOCP00000016830.1"/>
    <property type="gene ID" value="ENSLOCG00000013650.1"/>
</dbReference>
<keyword evidence="9" id="KW-0472">Membrane</keyword>
<dbReference type="Pfam" id="PF00777">
    <property type="entry name" value="Glyco_transf_29"/>
    <property type="match status" value="1"/>
</dbReference>
<dbReference type="Bgee" id="ENSLOCG00000013650">
    <property type="expression patterns" value="Expressed in intestine and 3 other cell types or tissues"/>
</dbReference>
<dbReference type="OMA" id="ERRTHMF"/>
<dbReference type="AlphaFoldDB" id="W5N871"/>
<dbReference type="PANTHER" id="PTHR11987">
    <property type="entry name" value="ALPHA-2,8-SIALYLTRANSFERASE"/>
    <property type="match status" value="1"/>
</dbReference>
<proteinExistence type="inferred from homology"/>
<keyword evidence="12" id="KW-1185">Reference proteome</keyword>